<feature type="active site" evidence="12">
    <location>
        <position position="58"/>
    </location>
</feature>
<comment type="subcellular location">
    <subcellularLocation>
        <location evidence="1 12 14">Cytoplasm</location>
    </subcellularLocation>
</comment>
<dbReference type="GO" id="GO:0009045">
    <property type="term" value="F:xylose isomerase activity"/>
    <property type="evidence" value="ECO:0007669"/>
    <property type="project" value="UniProtKB-EC"/>
</dbReference>
<keyword evidence="17" id="KW-1185">Reference proteome</keyword>
<dbReference type="InterPro" id="IPR036237">
    <property type="entry name" value="Xyl_isomerase-like_sf"/>
</dbReference>
<dbReference type="Pfam" id="PF01261">
    <property type="entry name" value="AP_endonuc_2"/>
    <property type="match status" value="1"/>
</dbReference>
<dbReference type="InterPro" id="IPR001998">
    <property type="entry name" value="Xylose_isomerase"/>
</dbReference>
<feature type="binding site" evidence="12">
    <location>
        <position position="182"/>
    </location>
    <ligand>
        <name>Mg(2+)</name>
        <dbReference type="ChEBI" id="CHEBI:18420"/>
        <label>1</label>
    </ligand>
</feature>
<dbReference type="RefSeq" id="WP_398277661.1">
    <property type="nucleotide sequence ID" value="NZ_JBITLV010000002.1"/>
</dbReference>
<dbReference type="PANTHER" id="PTHR48408">
    <property type="match status" value="1"/>
</dbReference>
<keyword evidence="8 12" id="KW-0479">Metal-binding</keyword>
<dbReference type="EC" id="5.3.1.5" evidence="4 12"/>
<evidence type="ECO:0000256" key="11">
    <source>
        <dbReference type="ARBA" id="ARBA00033659"/>
    </source>
</evidence>
<dbReference type="InterPro" id="IPR013022">
    <property type="entry name" value="Xyl_isomerase-like_TIM-brl"/>
</dbReference>
<feature type="binding site" evidence="12">
    <location>
        <position position="218"/>
    </location>
    <ligand>
        <name>Mg(2+)</name>
        <dbReference type="ChEBI" id="CHEBI:18420"/>
        <label>2</label>
    </ligand>
</feature>
<proteinExistence type="inferred from homology"/>
<keyword evidence="10 12" id="KW-0119">Carbohydrate metabolism</keyword>
<evidence type="ECO:0000313" key="17">
    <source>
        <dbReference type="Proteomes" id="UP001612915"/>
    </source>
</evidence>
<keyword evidence="12" id="KW-0460">Magnesium</keyword>
<evidence type="ECO:0000256" key="7">
    <source>
        <dbReference type="ARBA" id="ARBA00022629"/>
    </source>
</evidence>
<evidence type="ECO:0000256" key="2">
    <source>
        <dbReference type="ARBA" id="ARBA00005765"/>
    </source>
</evidence>
<feature type="binding site" evidence="12">
    <location>
        <position position="218"/>
    </location>
    <ligand>
        <name>Mg(2+)</name>
        <dbReference type="ChEBI" id="CHEBI:18420"/>
        <label>1</label>
    </ligand>
</feature>
<evidence type="ECO:0000256" key="13">
    <source>
        <dbReference type="RuleBase" id="RU000609"/>
    </source>
</evidence>
<dbReference type="NCBIfam" id="TIGR02631">
    <property type="entry name" value="xylA_Arthro"/>
    <property type="match status" value="1"/>
</dbReference>
<evidence type="ECO:0000256" key="12">
    <source>
        <dbReference type="HAMAP-Rule" id="MF_00455"/>
    </source>
</evidence>
<evidence type="ECO:0000256" key="10">
    <source>
        <dbReference type="ARBA" id="ARBA00023277"/>
    </source>
</evidence>
<dbReference type="Gene3D" id="3.20.20.150">
    <property type="entry name" value="Divalent-metal-dependent TIM barrel enzymes"/>
    <property type="match status" value="1"/>
</dbReference>
<comment type="caution">
    <text evidence="12">Lacks conserved residue(s) required for the propagation of feature annotation.</text>
</comment>
<feature type="domain" description="Xylose isomerase-like TIM barrel" evidence="15">
    <location>
        <begin position="43"/>
        <end position="265"/>
    </location>
</feature>
<dbReference type="PROSITE" id="PS51415">
    <property type="entry name" value="XYLOSE_ISOMERASE"/>
    <property type="match status" value="1"/>
</dbReference>
<feature type="binding site" evidence="12">
    <location>
        <position position="293"/>
    </location>
    <ligand>
        <name>Mg(2+)</name>
        <dbReference type="ChEBI" id="CHEBI:18420"/>
        <label>1</label>
    </ligand>
</feature>
<evidence type="ECO:0000256" key="5">
    <source>
        <dbReference type="ARBA" id="ARBA00018232"/>
    </source>
</evidence>
<evidence type="ECO:0000256" key="6">
    <source>
        <dbReference type="ARBA" id="ARBA00022490"/>
    </source>
</evidence>
<gene>
    <name evidence="12 16" type="primary">xylA</name>
    <name evidence="16" type="ORF">ACIB24_07745</name>
</gene>
<dbReference type="InterPro" id="IPR013453">
    <property type="entry name" value="XylA_actinobac"/>
</dbReference>
<sequence>MSDFVPTRDDKFSFGLWTVGWQGVDVFGGAVRPPLDPAEAVHRLSDLGAYGMTFHDNDVFPFDADAAEKERHLGPLRKALTETGLKIPMITTNLFSHPVFRDGGFTNNDRDVRRFALAKTAENLDLAAELGATTFVAWGGREGAESGAAKDVKAALDRYKEAFDILGQYVLDQGYDIRFAIEPKPNEPRGDILLPTIGHALAFINELEHPELVGLNPEVGHEEMAGVNYAAGIAQALWHGKLFHIDLNGQNGPRFDQDLRFGAGNARGAFWTVDVVEHTSGKAGKYDGPRHFDFKPPRTEDMDGVWASAAGCMRNYLILQQKVRAFRADPAVQEALKAARVDQLAVPTVGEGETLADVRAEAHDPEAMAARGMAFEALDQLALDHLYGVA</sequence>
<dbReference type="SUPFAM" id="SSF51658">
    <property type="entry name" value="Xylose isomerase-like"/>
    <property type="match status" value="1"/>
</dbReference>
<dbReference type="HAMAP" id="MF_00455">
    <property type="entry name" value="Xylose_isom_A"/>
    <property type="match status" value="1"/>
</dbReference>
<name>A0ABW8ALF8_9ACTN</name>
<comment type="catalytic activity">
    <reaction evidence="11 12 13">
        <text>alpha-D-xylose = alpha-D-xylulofuranose</text>
        <dbReference type="Rhea" id="RHEA:22816"/>
        <dbReference type="ChEBI" id="CHEBI:28518"/>
        <dbReference type="ChEBI" id="CHEBI:188998"/>
        <dbReference type="EC" id="5.3.1.5"/>
    </reaction>
</comment>
<comment type="caution">
    <text evidence="16">The sequence shown here is derived from an EMBL/GenBank/DDBJ whole genome shotgun (WGS) entry which is preliminary data.</text>
</comment>
<keyword evidence="7 12" id="KW-0859">Xylose metabolism</keyword>
<organism evidence="16 17">
    <name type="scientific">Spongisporangium articulatum</name>
    <dbReference type="NCBI Taxonomy" id="3362603"/>
    <lineage>
        <taxon>Bacteria</taxon>
        <taxon>Bacillati</taxon>
        <taxon>Actinomycetota</taxon>
        <taxon>Actinomycetes</taxon>
        <taxon>Kineosporiales</taxon>
        <taxon>Kineosporiaceae</taxon>
        <taxon>Spongisporangium</taxon>
    </lineage>
</organism>
<evidence type="ECO:0000259" key="15">
    <source>
        <dbReference type="Pfam" id="PF01261"/>
    </source>
</evidence>
<accession>A0ABW8ALF8</accession>
<dbReference type="EMBL" id="JBITLV010000002">
    <property type="protein sequence ID" value="MFI7586953.1"/>
    <property type="molecule type" value="Genomic_DNA"/>
</dbReference>
<dbReference type="PRINTS" id="PR00688">
    <property type="entry name" value="XYLOSISMRASE"/>
</dbReference>
<dbReference type="Proteomes" id="UP001612915">
    <property type="component" value="Unassembled WGS sequence"/>
</dbReference>
<evidence type="ECO:0000313" key="16">
    <source>
        <dbReference type="EMBL" id="MFI7586953.1"/>
    </source>
</evidence>
<evidence type="ECO:0000256" key="8">
    <source>
        <dbReference type="ARBA" id="ARBA00022723"/>
    </source>
</evidence>
<keyword evidence="9 12" id="KW-0413">Isomerase</keyword>
<keyword evidence="6 12" id="KW-0963">Cytoplasm</keyword>
<evidence type="ECO:0000256" key="9">
    <source>
        <dbReference type="ARBA" id="ARBA00023235"/>
    </source>
</evidence>
<feature type="active site" evidence="12">
    <location>
        <position position="55"/>
    </location>
</feature>
<evidence type="ECO:0000256" key="3">
    <source>
        <dbReference type="ARBA" id="ARBA00011881"/>
    </source>
</evidence>
<dbReference type="PANTHER" id="PTHR48408:SF1">
    <property type="entry name" value="XYLOSE ISOMERASE"/>
    <property type="match status" value="1"/>
</dbReference>
<comment type="subunit">
    <text evidence="3 12 14">Homotetramer.</text>
</comment>
<protein>
    <recommendedName>
        <fullName evidence="5 12">Xylose isomerase</fullName>
        <ecNumber evidence="4 12">5.3.1.5</ecNumber>
    </recommendedName>
</protein>
<feature type="binding site" evidence="12">
    <location>
        <position position="221"/>
    </location>
    <ligand>
        <name>Mg(2+)</name>
        <dbReference type="ChEBI" id="CHEBI:18420"/>
        <label>2</label>
    </ligand>
</feature>
<evidence type="ECO:0000256" key="14">
    <source>
        <dbReference type="RuleBase" id="RU000610"/>
    </source>
</evidence>
<evidence type="ECO:0000256" key="1">
    <source>
        <dbReference type="ARBA" id="ARBA00004496"/>
    </source>
</evidence>
<evidence type="ECO:0000256" key="4">
    <source>
        <dbReference type="ARBA" id="ARBA00011958"/>
    </source>
</evidence>
<reference evidence="16 17" key="1">
    <citation type="submission" date="2024-10" db="EMBL/GenBank/DDBJ databases">
        <title>The Natural Products Discovery Center: Release of the First 8490 Sequenced Strains for Exploring Actinobacteria Biosynthetic Diversity.</title>
        <authorList>
            <person name="Kalkreuter E."/>
            <person name="Kautsar S.A."/>
            <person name="Yang D."/>
            <person name="Bader C.D."/>
            <person name="Teijaro C.N."/>
            <person name="Fluegel L."/>
            <person name="Davis C.M."/>
            <person name="Simpson J.R."/>
            <person name="Lauterbach L."/>
            <person name="Steele A.D."/>
            <person name="Gui C."/>
            <person name="Meng S."/>
            <person name="Li G."/>
            <person name="Viehrig K."/>
            <person name="Ye F."/>
            <person name="Su P."/>
            <person name="Kiefer A.F."/>
            <person name="Nichols A."/>
            <person name="Cepeda A.J."/>
            <person name="Yan W."/>
            <person name="Fan B."/>
            <person name="Jiang Y."/>
            <person name="Adhikari A."/>
            <person name="Zheng C.-J."/>
            <person name="Schuster L."/>
            <person name="Cowan T.M."/>
            <person name="Smanski M.J."/>
            <person name="Chevrette M.G."/>
            <person name="De Carvalho L.P.S."/>
            <person name="Shen B."/>
        </authorList>
    </citation>
    <scope>NUCLEOTIDE SEQUENCE [LARGE SCALE GENOMIC DNA]</scope>
    <source>
        <strain evidence="16 17">NPDC049639</strain>
    </source>
</reference>
<comment type="cofactor">
    <cofactor evidence="12">
        <name>Mg(2+)</name>
        <dbReference type="ChEBI" id="CHEBI:18420"/>
    </cofactor>
    <text evidence="12">Binds 2 magnesium ions per subunit.</text>
</comment>
<feature type="binding site" evidence="12">
    <location>
        <position position="246"/>
    </location>
    <ligand>
        <name>Mg(2+)</name>
        <dbReference type="ChEBI" id="CHEBI:18420"/>
        <label>1</label>
    </ligand>
</feature>
<comment type="similarity">
    <text evidence="2 12 13">Belongs to the xylose isomerase family.</text>
</comment>